<reference evidence="1 2" key="1">
    <citation type="journal article" date="2015" name="Nat. Commun.">
        <title>Production of butyrate from lysine and the Amadori product fructoselysine by a human gut commensal.</title>
        <authorList>
            <person name="Bui T.P."/>
            <person name="Ritari J."/>
            <person name="Boeren S."/>
            <person name="de Waard P."/>
            <person name="Plugge C.M."/>
            <person name="de Vos W.M."/>
        </authorList>
    </citation>
    <scope>NUCLEOTIDE SEQUENCE [LARGE SCALE GENOMIC DNA]</scope>
    <source>
        <strain evidence="1 2">AF211</strain>
    </source>
</reference>
<accession>A0A0S2W1S0</accession>
<name>A0A0S2W1S0_9FIRM</name>
<dbReference type="EMBL" id="CP011307">
    <property type="protein sequence ID" value="ALP93285.1"/>
    <property type="molecule type" value="Genomic_DNA"/>
</dbReference>
<dbReference type="Proteomes" id="UP000064844">
    <property type="component" value="Chromosome"/>
</dbReference>
<gene>
    <name evidence="1" type="ORF">IB211_00891c</name>
</gene>
<dbReference type="KEGG" id="ibu:IB211_00891c"/>
<dbReference type="AlphaFoldDB" id="A0A0S2W1S0"/>
<sequence length="54" mass="5872">MALFISLVLQGYDTTPPPHRLAGYCKKFSSVCLHGEGRPQMGPALSAFRIHALS</sequence>
<evidence type="ECO:0000313" key="1">
    <source>
        <dbReference type="EMBL" id="ALP93285.1"/>
    </source>
</evidence>
<evidence type="ECO:0000313" key="2">
    <source>
        <dbReference type="Proteomes" id="UP000064844"/>
    </source>
</evidence>
<protein>
    <submittedName>
        <fullName evidence="1">Uncharacterized protein</fullName>
    </submittedName>
</protein>
<dbReference type="STRING" id="1297617.IB211_00891c"/>
<organism evidence="1 2">
    <name type="scientific">Intestinimonas butyriciproducens</name>
    <dbReference type="NCBI Taxonomy" id="1297617"/>
    <lineage>
        <taxon>Bacteria</taxon>
        <taxon>Bacillati</taxon>
        <taxon>Bacillota</taxon>
        <taxon>Clostridia</taxon>
        <taxon>Eubacteriales</taxon>
        <taxon>Intestinimonas</taxon>
    </lineage>
</organism>
<keyword evidence="2" id="KW-1185">Reference proteome</keyword>
<proteinExistence type="predicted"/>
<reference evidence="2" key="2">
    <citation type="submission" date="2015-04" db="EMBL/GenBank/DDBJ databases">
        <title>A butyrogenic pathway from the amino acid lysine in a human gut commensal.</title>
        <authorList>
            <person name="de Vos W.M."/>
            <person name="Bui N.T.P."/>
            <person name="Plugge C.M."/>
            <person name="Ritari J."/>
        </authorList>
    </citation>
    <scope>NUCLEOTIDE SEQUENCE [LARGE SCALE GENOMIC DNA]</scope>
    <source>
        <strain evidence="2">AF211</strain>
    </source>
</reference>